<comment type="caution">
    <text evidence="6">The sequence shown here is derived from an EMBL/GenBank/DDBJ whole genome shotgun (WGS) entry which is preliminary data.</text>
</comment>
<dbReference type="Pfam" id="PF00005">
    <property type="entry name" value="ABC_tran"/>
    <property type="match status" value="1"/>
</dbReference>
<evidence type="ECO:0000256" key="1">
    <source>
        <dbReference type="ARBA" id="ARBA00005417"/>
    </source>
</evidence>
<dbReference type="PANTHER" id="PTHR42711">
    <property type="entry name" value="ABC TRANSPORTER ATP-BINDING PROTEIN"/>
    <property type="match status" value="1"/>
</dbReference>
<gene>
    <name evidence="6" type="ORF">S06H3_61791</name>
</gene>
<dbReference type="EMBL" id="BARV01040592">
    <property type="protein sequence ID" value="GAI55487.1"/>
    <property type="molecule type" value="Genomic_DNA"/>
</dbReference>
<keyword evidence="2" id="KW-0813">Transport</keyword>
<organism evidence="6">
    <name type="scientific">marine sediment metagenome</name>
    <dbReference type="NCBI Taxonomy" id="412755"/>
    <lineage>
        <taxon>unclassified sequences</taxon>
        <taxon>metagenomes</taxon>
        <taxon>ecological metagenomes</taxon>
    </lineage>
</organism>
<name>X1PGR8_9ZZZZ</name>
<evidence type="ECO:0000259" key="5">
    <source>
        <dbReference type="Pfam" id="PF00005"/>
    </source>
</evidence>
<feature type="domain" description="ABC transporter" evidence="5">
    <location>
        <begin position="23"/>
        <end position="154"/>
    </location>
</feature>
<evidence type="ECO:0000256" key="3">
    <source>
        <dbReference type="ARBA" id="ARBA00022741"/>
    </source>
</evidence>
<dbReference type="AlphaFoldDB" id="X1PGR8"/>
<sequence length="155" mass="17252">MIEIKNLTKIFNKGKKNEVPAIDDANFSVNNGEIFGLLGPNGAGKTTTLRMIATILKPTSGTAIVEGHSVISEPEKVRKNIGFLTGETKLYDRLTVKETLNYFGELYNVDETELTKRIEELLKMLELDDAKDKRLADLSDGMKQKVSLGRTIIHN</sequence>
<dbReference type="InterPro" id="IPR003439">
    <property type="entry name" value="ABC_transporter-like_ATP-bd"/>
</dbReference>
<feature type="non-terminal residue" evidence="6">
    <location>
        <position position="155"/>
    </location>
</feature>
<keyword evidence="3" id="KW-0547">Nucleotide-binding</keyword>
<dbReference type="InterPro" id="IPR050763">
    <property type="entry name" value="ABC_transporter_ATP-binding"/>
</dbReference>
<evidence type="ECO:0000256" key="4">
    <source>
        <dbReference type="ARBA" id="ARBA00022840"/>
    </source>
</evidence>
<dbReference type="PANTHER" id="PTHR42711:SF5">
    <property type="entry name" value="ABC TRANSPORTER ATP-BINDING PROTEIN NATA"/>
    <property type="match status" value="1"/>
</dbReference>
<accession>X1PGR8</accession>
<reference evidence="6" key="1">
    <citation type="journal article" date="2014" name="Front. Microbiol.">
        <title>High frequency of phylogenetically diverse reductive dehalogenase-homologous genes in deep subseafloor sedimentary metagenomes.</title>
        <authorList>
            <person name="Kawai M."/>
            <person name="Futagami T."/>
            <person name="Toyoda A."/>
            <person name="Takaki Y."/>
            <person name="Nishi S."/>
            <person name="Hori S."/>
            <person name="Arai W."/>
            <person name="Tsubouchi T."/>
            <person name="Morono Y."/>
            <person name="Uchiyama I."/>
            <person name="Ito T."/>
            <person name="Fujiyama A."/>
            <person name="Inagaki F."/>
            <person name="Takami H."/>
        </authorList>
    </citation>
    <scope>NUCLEOTIDE SEQUENCE</scope>
    <source>
        <strain evidence="6">Expedition CK06-06</strain>
    </source>
</reference>
<protein>
    <recommendedName>
        <fullName evidence="5">ABC transporter domain-containing protein</fullName>
    </recommendedName>
</protein>
<evidence type="ECO:0000256" key="2">
    <source>
        <dbReference type="ARBA" id="ARBA00022448"/>
    </source>
</evidence>
<keyword evidence="4" id="KW-0067">ATP-binding</keyword>
<dbReference type="GO" id="GO:0016887">
    <property type="term" value="F:ATP hydrolysis activity"/>
    <property type="evidence" value="ECO:0007669"/>
    <property type="project" value="InterPro"/>
</dbReference>
<dbReference type="InterPro" id="IPR027417">
    <property type="entry name" value="P-loop_NTPase"/>
</dbReference>
<dbReference type="SUPFAM" id="SSF52540">
    <property type="entry name" value="P-loop containing nucleoside triphosphate hydrolases"/>
    <property type="match status" value="1"/>
</dbReference>
<evidence type="ECO:0000313" key="6">
    <source>
        <dbReference type="EMBL" id="GAI55487.1"/>
    </source>
</evidence>
<dbReference type="Gene3D" id="3.40.50.300">
    <property type="entry name" value="P-loop containing nucleotide triphosphate hydrolases"/>
    <property type="match status" value="1"/>
</dbReference>
<comment type="similarity">
    <text evidence="1">Belongs to the ABC transporter superfamily.</text>
</comment>
<proteinExistence type="inferred from homology"/>
<dbReference type="GO" id="GO:0005524">
    <property type="term" value="F:ATP binding"/>
    <property type="evidence" value="ECO:0007669"/>
    <property type="project" value="UniProtKB-KW"/>
</dbReference>